<keyword evidence="7 12" id="KW-0808">Transferase</keyword>
<dbReference type="InterPro" id="IPR029026">
    <property type="entry name" value="tRNA_m1G_MTases_N"/>
</dbReference>
<sequence>IRAVQEPAPRSESSLDLALCQGILKGDKMDLVVEKSTELGVGRIIPLLSQRGQIHYTRRQQRWKKIAIEAERQSGRVVVPDIEQVMNMSSLLELIASDKETRAIMFYEGEATSPLRGMTNATGRLYVLIGSEGGFTTEEVLRAKAAGVLITSLGKRILRAETAAIVGVTIAQFLYGDLAPSD</sequence>
<feature type="non-terminal residue" evidence="12">
    <location>
        <position position="1"/>
    </location>
</feature>
<dbReference type="InterPro" id="IPR046886">
    <property type="entry name" value="RsmE_MTase_dom"/>
</dbReference>
<evidence type="ECO:0000256" key="3">
    <source>
        <dbReference type="ARBA" id="ARBA00012328"/>
    </source>
</evidence>
<evidence type="ECO:0000256" key="9">
    <source>
        <dbReference type="ARBA" id="ARBA00025699"/>
    </source>
</evidence>
<keyword evidence="6 12" id="KW-0489">Methyltransferase</keyword>
<comment type="subcellular location">
    <subcellularLocation>
        <location evidence="1">Cytoplasm</location>
    </subcellularLocation>
</comment>
<dbReference type="GO" id="GO:0070475">
    <property type="term" value="P:rRNA base methylation"/>
    <property type="evidence" value="ECO:0007669"/>
    <property type="project" value="TreeGrafter"/>
</dbReference>
<dbReference type="GO" id="GO:0070042">
    <property type="term" value="F:rRNA (uridine-N3-)-methyltransferase activity"/>
    <property type="evidence" value="ECO:0007669"/>
    <property type="project" value="TreeGrafter"/>
</dbReference>
<feature type="domain" description="Ribosomal RNA small subunit methyltransferase E methyltransferase" evidence="11">
    <location>
        <begin position="12"/>
        <end position="171"/>
    </location>
</feature>
<comment type="caution">
    <text evidence="12">The sequence shown here is derived from an EMBL/GenBank/DDBJ whole genome shotgun (WGS) entry which is preliminary data.</text>
</comment>
<evidence type="ECO:0000256" key="4">
    <source>
        <dbReference type="ARBA" id="ARBA00022490"/>
    </source>
</evidence>
<dbReference type="PATRIC" id="fig|29290.4.peg.6242"/>
<keyword evidence="8" id="KW-0949">S-adenosyl-L-methionine</keyword>
<keyword evidence="5" id="KW-0698">rRNA processing</keyword>
<evidence type="ECO:0000256" key="10">
    <source>
        <dbReference type="ARBA" id="ARBA00047944"/>
    </source>
</evidence>
<evidence type="ECO:0000256" key="5">
    <source>
        <dbReference type="ARBA" id="ARBA00022552"/>
    </source>
</evidence>
<dbReference type="Pfam" id="PF04452">
    <property type="entry name" value="Methyltrans_RNA"/>
    <property type="match status" value="1"/>
</dbReference>
<dbReference type="AlphaFoldDB" id="A0A0F3GME9"/>
<dbReference type="EMBL" id="LACI01002043">
    <property type="protein sequence ID" value="KJU83100.1"/>
    <property type="molecule type" value="Genomic_DNA"/>
</dbReference>
<reference evidence="12 13" key="1">
    <citation type="submission" date="2015-02" db="EMBL/GenBank/DDBJ databases">
        <title>Single-cell genomics of uncultivated deep-branching MTB reveals a conserved set of magnetosome genes.</title>
        <authorList>
            <person name="Kolinko S."/>
            <person name="Richter M."/>
            <person name="Glockner F.O."/>
            <person name="Brachmann A."/>
            <person name="Schuler D."/>
        </authorList>
    </citation>
    <scope>NUCLEOTIDE SEQUENCE [LARGE SCALE GENOMIC DNA]</scope>
    <source>
        <strain evidence="12">TM-1</strain>
    </source>
</reference>
<evidence type="ECO:0000256" key="7">
    <source>
        <dbReference type="ARBA" id="ARBA00022679"/>
    </source>
</evidence>
<dbReference type="PANTHER" id="PTHR30027:SF3">
    <property type="entry name" value="16S RRNA (URACIL(1498)-N(3))-METHYLTRANSFERASE"/>
    <property type="match status" value="1"/>
</dbReference>
<evidence type="ECO:0000256" key="8">
    <source>
        <dbReference type="ARBA" id="ARBA00022691"/>
    </source>
</evidence>
<protein>
    <recommendedName>
        <fullName evidence="3">16S rRNA (uracil(1498)-N(3))-methyltransferase</fullName>
        <ecNumber evidence="3">2.1.1.193</ecNumber>
    </recommendedName>
</protein>
<evidence type="ECO:0000256" key="1">
    <source>
        <dbReference type="ARBA" id="ARBA00004496"/>
    </source>
</evidence>
<dbReference type="InterPro" id="IPR006700">
    <property type="entry name" value="RsmE"/>
</dbReference>
<dbReference type="InterPro" id="IPR029028">
    <property type="entry name" value="Alpha/beta_knot_MTases"/>
</dbReference>
<dbReference type="NCBIfam" id="TIGR00046">
    <property type="entry name" value="RsmE family RNA methyltransferase"/>
    <property type="match status" value="1"/>
</dbReference>
<dbReference type="SUPFAM" id="SSF75217">
    <property type="entry name" value="alpha/beta knot"/>
    <property type="match status" value="1"/>
</dbReference>
<dbReference type="Proteomes" id="UP000033423">
    <property type="component" value="Unassembled WGS sequence"/>
</dbReference>
<dbReference type="EC" id="2.1.1.193" evidence="3"/>
<dbReference type="CDD" id="cd18084">
    <property type="entry name" value="RsmE-like"/>
    <property type="match status" value="1"/>
</dbReference>
<dbReference type="PANTHER" id="PTHR30027">
    <property type="entry name" value="RIBOSOMAL RNA SMALL SUBUNIT METHYLTRANSFERASE E"/>
    <property type="match status" value="1"/>
</dbReference>
<keyword evidence="13" id="KW-1185">Reference proteome</keyword>
<evidence type="ECO:0000313" key="13">
    <source>
        <dbReference type="Proteomes" id="UP000033423"/>
    </source>
</evidence>
<organism evidence="12 13">
    <name type="scientific">Candidatus Magnetobacterium bavaricum</name>
    <dbReference type="NCBI Taxonomy" id="29290"/>
    <lineage>
        <taxon>Bacteria</taxon>
        <taxon>Pseudomonadati</taxon>
        <taxon>Nitrospirota</taxon>
        <taxon>Thermodesulfovibrionia</taxon>
        <taxon>Thermodesulfovibrionales</taxon>
        <taxon>Candidatus Magnetobacteriaceae</taxon>
        <taxon>Candidatus Magnetobacterium</taxon>
    </lineage>
</organism>
<comment type="similarity">
    <text evidence="2">Belongs to the RNA methyltransferase RsmE family.</text>
</comment>
<evidence type="ECO:0000259" key="11">
    <source>
        <dbReference type="Pfam" id="PF04452"/>
    </source>
</evidence>
<evidence type="ECO:0000256" key="6">
    <source>
        <dbReference type="ARBA" id="ARBA00022603"/>
    </source>
</evidence>
<evidence type="ECO:0000256" key="2">
    <source>
        <dbReference type="ARBA" id="ARBA00005528"/>
    </source>
</evidence>
<evidence type="ECO:0000313" key="12">
    <source>
        <dbReference type="EMBL" id="KJU83100.1"/>
    </source>
</evidence>
<name>A0A0F3GME9_9BACT</name>
<comment type="function">
    <text evidence="9">Specifically methylates the N3 position of the uracil ring of uridine 1498 (m3U1498) in 16S rRNA. Acts on the fully assembled 30S ribosomal subunit.</text>
</comment>
<comment type="catalytic activity">
    <reaction evidence="10">
        <text>uridine(1498) in 16S rRNA + S-adenosyl-L-methionine = N(3)-methyluridine(1498) in 16S rRNA + S-adenosyl-L-homocysteine + H(+)</text>
        <dbReference type="Rhea" id="RHEA:42920"/>
        <dbReference type="Rhea" id="RHEA-COMP:10283"/>
        <dbReference type="Rhea" id="RHEA-COMP:10284"/>
        <dbReference type="ChEBI" id="CHEBI:15378"/>
        <dbReference type="ChEBI" id="CHEBI:57856"/>
        <dbReference type="ChEBI" id="CHEBI:59789"/>
        <dbReference type="ChEBI" id="CHEBI:65315"/>
        <dbReference type="ChEBI" id="CHEBI:74502"/>
        <dbReference type="EC" id="2.1.1.193"/>
    </reaction>
</comment>
<proteinExistence type="inferred from homology"/>
<accession>A0A0F3GME9</accession>
<gene>
    <name evidence="12" type="ORF">MBAV_004706</name>
</gene>
<dbReference type="Gene3D" id="3.40.1280.10">
    <property type="match status" value="1"/>
</dbReference>
<dbReference type="GO" id="GO:0005737">
    <property type="term" value="C:cytoplasm"/>
    <property type="evidence" value="ECO:0007669"/>
    <property type="project" value="UniProtKB-SubCell"/>
</dbReference>
<keyword evidence="4" id="KW-0963">Cytoplasm</keyword>